<protein>
    <submittedName>
        <fullName evidence="1">Uncharacterized protein</fullName>
    </submittedName>
</protein>
<dbReference type="Ensembl" id="ENSGAGT00000035388.1">
    <property type="protein sequence ID" value="ENSGAGP00000031203.1"/>
    <property type="gene ID" value="ENSGAGG00000022424.1"/>
</dbReference>
<proteinExistence type="predicted"/>
<dbReference type="Proteomes" id="UP000291020">
    <property type="component" value="Unassembled WGS sequence"/>
</dbReference>
<reference evidence="2" key="1">
    <citation type="journal article" date="2017" name="PLoS ONE">
        <title>The Agassiz's desert tortoise genome provides a resource for the conservation of a threatened species.</title>
        <authorList>
            <person name="Tollis M."/>
            <person name="DeNardo D.F."/>
            <person name="Cornelius J.A."/>
            <person name="Dolby G.A."/>
            <person name="Edwards T."/>
            <person name="Henen B.T."/>
            <person name="Karl A.E."/>
            <person name="Murphy R.W."/>
            <person name="Kusumi K."/>
        </authorList>
    </citation>
    <scope>NUCLEOTIDE SEQUENCE [LARGE SCALE GENOMIC DNA]</scope>
</reference>
<dbReference type="AlphaFoldDB" id="A0A452ITJ6"/>
<reference evidence="1" key="3">
    <citation type="submission" date="2025-09" db="UniProtKB">
        <authorList>
            <consortium name="Ensembl"/>
        </authorList>
    </citation>
    <scope>IDENTIFICATION</scope>
</reference>
<keyword evidence="2" id="KW-1185">Reference proteome</keyword>
<organism evidence="1 2">
    <name type="scientific">Gopherus agassizii</name>
    <name type="common">Agassiz's desert tortoise</name>
    <dbReference type="NCBI Taxonomy" id="38772"/>
    <lineage>
        <taxon>Eukaryota</taxon>
        <taxon>Metazoa</taxon>
        <taxon>Chordata</taxon>
        <taxon>Craniata</taxon>
        <taxon>Vertebrata</taxon>
        <taxon>Euteleostomi</taxon>
        <taxon>Archelosauria</taxon>
        <taxon>Testudinata</taxon>
        <taxon>Testudines</taxon>
        <taxon>Cryptodira</taxon>
        <taxon>Durocryptodira</taxon>
        <taxon>Testudinoidea</taxon>
        <taxon>Testudinidae</taxon>
        <taxon>Gopherus</taxon>
    </lineage>
</organism>
<evidence type="ECO:0000313" key="1">
    <source>
        <dbReference type="Ensembl" id="ENSGAGP00000031203.1"/>
    </source>
</evidence>
<sequence>VVISSTQTAAYKHYTVNLGMLHSGGLSAMHAGRSMTLNLQTRSKFENQIQQELPLPKVSMGYSGKHLNMCLSLSYSGKHLRMCLILSMCLSPIDLNGI</sequence>
<accession>A0A452ITJ6</accession>
<name>A0A452ITJ6_9SAUR</name>
<dbReference type="STRING" id="38772.ENSGAGP00000031203"/>
<evidence type="ECO:0000313" key="2">
    <source>
        <dbReference type="Proteomes" id="UP000291020"/>
    </source>
</evidence>
<reference evidence="1" key="2">
    <citation type="submission" date="2025-08" db="UniProtKB">
        <authorList>
            <consortium name="Ensembl"/>
        </authorList>
    </citation>
    <scope>IDENTIFICATION</scope>
</reference>